<protein>
    <recommendedName>
        <fullName evidence="4">Actin-related protein 10</fullName>
    </recommendedName>
</protein>
<evidence type="ECO:0008006" key="4">
    <source>
        <dbReference type="Google" id="ProtNLM"/>
    </source>
</evidence>
<proteinExistence type="inferred from homology"/>
<dbReference type="Gene3D" id="3.90.640.10">
    <property type="entry name" value="Actin, Chain A, domain 4"/>
    <property type="match status" value="1"/>
</dbReference>
<name>A0A834I4K8_RHYFE</name>
<dbReference type="SMART" id="SM00268">
    <property type="entry name" value="ACTIN"/>
    <property type="match status" value="1"/>
</dbReference>
<accession>A0A834I4K8</accession>
<dbReference type="Proteomes" id="UP000625711">
    <property type="component" value="Unassembled WGS sequence"/>
</dbReference>
<dbReference type="PANTHER" id="PTHR11937">
    <property type="entry name" value="ACTIN"/>
    <property type="match status" value="1"/>
</dbReference>
<dbReference type="CDD" id="cd10207">
    <property type="entry name" value="ASKHA_NBD_Arp10"/>
    <property type="match status" value="1"/>
</dbReference>
<comment type="similarity">
    <text evidence="1">Belongs to the actin family.</text>
</comment>
<dbReference type="InterPro" id="IPR043129">
    <property type="entry name" value="ATPase_NBD"/>
</dbReference>
<comment type="caution">
    <text evidence="2">The sequence shown here is derived from an EMBL/GenBank/DDBJ whole genome shotgun (WGS) entry which is preliminary data.</text>
</comment>
<dbReference type="OrthoDB" id="337660at2759"/>
<dbReference type="Gene3D" id="3.30.420.40">
    <property type="match status" value="2"/>
</dbReference>
<dbReference type="Pfam" id="PF00022">
    <property type="entry name" value="Actin"/>
    <property type="match status" value="1"/>
</dbReference>
<evidence type="ECO:0000313" key="3">
    <source>
        <dbReference type="Proteomes" id="UP000625711"/>
    </source>
</evidence>
<dbReference type="EMBL" id="JAACXV010013268">
    <property type="protein sequence ID" value="KAF7273849.1"/>
    <property type="molecule type" value="Genomic_DNA"/>
</dbReference>
<evidence type="ECO:0000313" key="2">
    <source>
        <dbReference type="EMBL" id="KAF7273849.1"/>
    </source>
</evidence>
<dbReference type="AlphaFoldDB" id="A0A834I4K8"/>
<evidence type="ECO:0000256" key="1">
    <source>
        <dbReference type="RuleBase" id="RU000487"/>
    </source>
</evidence>
<dbReference type="InterPro" id="IPR004000">
    <property type="entry name" value="Actin"/>
</dbReference>
<dbReference type="SUPFAM" id="SSF53067">
    <property type="entry name" value="Actin-like ATPase domain"/>
    <property type="match status" value="2"/>
</dbReference>
<gene>
    <name evidence="2" type="ORF">GWI33_013462</name>
</gene>
<keyword evidence="3" id="KW-1185">Reference proteome</keyword>
<organism evidence="2 3">
    <name type="scientific">Rhynchophorus ferrugineus</name>
    <name type="common">Red palm weevil</name>
    <name type="synonym">Curculio ferrugineus</name>
    <dbReference type="NCBI Taxonomy" id="354439"/>
    <lineage>
        <taxon>Eukaryota</taxon>
        <taxon>Metazoa</taxon>
        <taxon>Ecdysozoa</taxon>
        <taxon>Arthropoda</taxon>
        <taxon>Hexapoda</taxon>
        <taxon>Insecta</taxon>
        <taxon>Pterygota</taxon>
        <taxon>Neoptera</taxon>
        <taxon>Endopterygota</taxon>
        <taxon>Coleoptera</taxon>
        <taxon>Polyphaga</taxon>
        <taxon>Cucujiformia</taxon>
        <taxon>Curculionidae</taxon>
        <taxon>Dryophthorinae</taxon>
        <taxon>Rhynchophorus</taxon>
    </lineage>
</organism>
<reference evidence="2" key="1">
    <citation type="submission" date="2020-08" db="EMBL/GenBank/DDBJ databases">
        <title>Genome sequencing and assembly of the red palm weevil Rhynchophorus ferrugineus.</title>
        <authorList>
            <person name="Dias G.B."/>
            <person name="Bergman C.M."/>
            <person name="Manee M."/>
        </authorList>
    </citation>
    <scope>NUCLEOTIDE SEQUENCE</scope>
    <source>
        <strain evidence="2">AA-2017</strain>
        <tissue evidence="2">Whole larva</tissue>
    </source>
</reference>
<sequence length="376" mass="42552">MSTYQSLSSEKLTVVLDIGSAFTRFGFTTDFAPRYIIRSEVRCKKTNKLRKICDYDSADDLYDMLVELIHIIYFKYALISPKDRPIVIVESLLCPTLFRETLAKVLFLQYEVSSILVLPSHLVALASLANDTGLVVDVGYKEAVVIPVCHGLPILQAWQALPLGGEHIHSHLKSLLSSSNTGIQNLPENFLEDIKVRCCFVTKSSRVEQLEGGKPEYAPPPDVVYPYAGTESILVTGKVREKTFEILYEEDNDHLCLSTMILDAILKVNMDLRQKLAENLVLIGGTVMTLGFKARLKEELQKQLNNDRYKVLNIHEFKFHTLPCKENYAAWLGGAIYGATEFLSMKAISKDFYLREKHLPDWINLKDINNTVSRTL</sequence>